<dbReference type="KEGG" id="jsv:CNX70_19335"/>
<dbReference type="GO" id="GO:0008999">
    <property type="term" value="F:protein-N-terminal-alanine acetyltransferase activity"/>
    <property type="evidence" value="ECO:0007669"/>
    <property type="project" value="TreeGrafter"/>
</dbReference>
<evidence type="ECO:0000313" key="3">
    <source>
        <dbReference type="Proteomes" id="UP000218437"/>
    </source>
</evidence>
<proteinExistence type="predicted"/>
<dbReference type="AlphaFoldDB" id="A0A290WYT0"/>
<dbReference type="Proteomes" id="UP000218437">
    <property type="component" value="Chromosome"/>
</dbReference>
<dbReference type="Pfam" id="PF13302">
    <property type="entry name" value="Acetyltransf_3"/>
    <property type="match status" value="1"/>
</dbReference>
<protein>
    <submittedName>
        <fullName evidence="2">GNAT family N-acetyltransferase</fullName>
    </submittedName>
</protein>
<dbReference type="InterPro" id="IPR051908">
    <property type="entry name" value="Ribosomal_N-acetyltransferase"/>
</dbReference>
<evidence type="ECO:0000259" key="1">
    <source>
        <dbReference type="PROSITE" id="PS51186"/>
    </source>
</evidence>
<organism evidence="2 3">
    <name type="scientific">Janthinobacterium svalbardensis</name>
    <dbReference type="NCBI Taxonomy" id="368607"/>
    <lineage>
        <taxon>Bacteria</taxon>
        <taxon>Pseudomonadati</taxon>
        <taxon>Pseudomonadota</taxon>
        <taxon>Betaproteobacteria</taxon>
        <taxon>Burkholderiales</taxon>
        <taxon>Oxalobacteraceae</taxon>
        <taxon>Janthinobacterium</taxon>
    </lineage>
</organism>
<dbReference type="InterPro" id="IPR000182">
    <property type="entry name" value="GNAT_dom"/>
</dbReference>
<dbReference type="InterPro" id="IPR016181">
    <property type="entry name" value="Acyl_CoA_acyltransferase"/>
</dbReference>
<feature type="domain" description="N-acetyltransferase" evidence="1">
    <location>
        <begin position="26"/>
        <end position="188"/>
    </location>
</feature>
<keyword evidence="2" id="KW-0808">Transferase</keyword>
<dbReference type="EMBL" id="CP023422">
    <property type="protein sequence ID" value="ATD62062.1"/>
    <property type="molecule type" value="Genomic_DNA"/>
</dbReference>
<dbReference type="Gene3D" id="3.40.630.30">
    <property type="match status" value="1"/>
</dbReference>
<dbReference type="GO" id="GO:0005737">
    <property type="term" value="C:cytoplasm"/>
    <property type="evidence" value="ECO:0007669"/>
    <property type="project" value="TreeGrafter"/>
</dbReference>
<keyword evidence="3" id="KW-1185">Reference proteome</keyword>
<sequence length="191" mass="21158">MGSAAQGRRVSHCGKPRLPLIDHSLVTLRHLELSDAPAWYAYLADPVVVEHTSWDLRSIDDLQSNFDDYASTQPSSPMRLAVVLRDGGQLVGTIGLNAISPQHRTAEIAYDLSPAVWGQGVATAIVNAVVDWGFQRLGLLRIQATVLESNARSIRVLERCAFEREGYLRCYRQIRGKSGNFWLYARIAGVP</sequence>
<dbReference type="PROSITE" id="PS51186">
    <property type="entry name" value="GNAT"/>
    <property type="match status" value="1"/>
</dbReference>
<accession>A0A290WYT0</accession>
<dbReference type="SUPFAM" id="SSF55729">
    <property type="entry name" value="Acyl-CoA N-acyltransferases (Nat)"/>
    <property type="match status" value="1"/>
</dbReference>
<name>A0A290WYT0_9BURK</name>
<dbReference type="CDD" id="cd04301">
    <property type="entry name" value="NAT_SF"/>
    <property type="match status" value="1"/>
</dbReference>
<evidence type="ECO:0000313" key="2">
    <source>
        <dbReference type="EMBL" id="ATD62062.1"/>
    </source>
</evidence>
<dbReference type="GO" id="GO:1990189">
    <property type="term" value="F:protein N-terminal-serine acetyltransferase activity"/>
    <property type="evidence" value="ECO:0007669"/>
    <property type="project" value="TreeGrafter"/>
</dbReference>
<reference evidence="2 3" key="1">
    <citation type="submission" date="2017-09" db="EMBL/GenBank/DDBJ databases">
        <title>Complete genome sequence of Janthinobacterium svalbardensis PAMC 27463.</title>
        <authorList>
            <person name="Cho Y.-J."/>
            <person name="Cho A."/>
            <person name="Kim O.-S."/>
            <person name="Lee J.-I."/>
        </authorList>
    </citation>
    <scope>NUCLEOTIDE SEQUENCE [LARGE SCALE GENOMIC DNA]</scope>
    <source>
        <strain evidence="2 3">PAMC 27463</strain>
    </source>
</reference>
<dbReference type="PANTHER" id="PTHR43441">
    <property type="entry name" value="RIBOSOMAL-PROTEIN-SERINE ACETYLTRANSFERASE"/>
    <property type="match status" value="1"/>
</dbReference>
<gene>
    <name evidence="2" type="ORF">CNX70_19335</name>
</gene>
<dbReference type="PANTHER" id="PTHR43441:SF11">
    <property type="entry name" value="RIBOSOMAL-PROTEIN-SERINE ACETYLTRANSFERASE"/>
    <property type="match status" value="1"/>
</dbReference>